<evidence type="ECO:0000256" key="1">
    <source>
        <dbReference type="SAM" id="MobiDB-lite"/>
    </source>
</evidence>
<dbReference type="AlphaFoldDB" id="A0A835RLT6"/>
<dbReference type="OrthoDB" id="17317at2759"/>
<dbReference type="Gene3D" id="3.30.530.20">
    <property type="match status" value="1"/>
</dbReference>
<organism evidence="2 3">
    <name type="scientific">Vanilla planifolia</name>
    <name type="common">Vanilla</name>
    <dbReference type="NCBI Taxonomy" id="51239"/>
    <lineage>
        <taxon>Eukaryota</taxon>
        <taxon>Viridiplantae</taxon>
        <taxon>Streptophyta</taxon>
        <taxon>Embryophyta</taxon>
        <taxon>Tracheophyta</taxon>
        <taxon>Spermatophyta</taxon>
        <taxon>Magnoliopsida</taxon>
        <taxon>Liliopsida</taxon>
        <taxon>Asparagales</taxon>
        <taxon>Orchidaceae</taxon>
        <taxon>Vanilloideae</taxon>
        <taxon>Vanilleae</taxon>
        <taxon>Vanilla</taxon>
    </lineage>
</organism>
<dbReference type="PANTHER" id="PTHR34560">
    <property type="entry name" value="POLYKETIDE CYCLASE/DEHYDRASE/LIPID TRANSPORT SUPERFAMILY PROTEIN"/>
    <property type="match status" value="1"/>
</dbReference>
<dbReference type="EMBL" id="JADCNM010000002">
    <property type="protein sequence ID" value="KAG0494511.1"/>
    <property type="molecule type" value="Genomic_DNA"/>
</dbReference>
<accession>A0A835RLT6</accession>
<feature type="region of interest" description="Disordered" evidence="1">
    <location>
        <begin position="321"/>
        <end position="359"/>
    </location>
</feature>
<evidence type="ECO:0000313" key="2">
    <source>
        <dbReference type="EMBL" id="KAG0494511.1"/>
    </source>
</evidence>
<dbReference type="PANTHER" id="PTHR34560:SF1">
    <property type="entry name" value="START DOMAIN-CONTAINING PROTEIN"/>
    <property type="match status" value="1"/>
</dbReference>
<dbReference type="SUPFAM" id="SSF55961">
    <property type="entry name" value="Bet v1-like"/>
    <property type="match status" value="1"/>
</dbReference>
<protein>
    <submittedName>
        <fullName evidence="2">Uncharacterized protein</fullName>
    </submittedName>
</protein>
<proteinExistence type="predicted"/>
<dbReference type="InterPro" id="IPR023393">
    <property type="entry name" value="START-like_dom_sf"/>
</dbReference>
<sequence length="560" mass="62641">MEMKQEILECRQRLDSTLSKPDLVNADSIASLIKEKLVASSGSSSKDGNYVQNRTVEVTNFLEMLRSASGYENKASISHSNLHKDWKLKQDSDQLRVMYREGSHGSPFHTLLAEGFADGPMDVCLCVSWESMLYKKWWPQYSIPTFKIVGSSCLKKVRIGEEISFIRVKVPWPLVDREAVLHYFEIEYFREDLILVLIKTISDMEHIGVGTNGFSRDVIPEAKDAIRIDLVGGCVLQKVNVARCYFRAIFDFDIKLDIIPPSLINFISRQLIGNGHKLYQKAVGSVAASDVEYRKALEGPLYVLIRQQLYSSKLPSTTLEGLEQSKSEAPGKTNVVKTSSLEITEEDTEPKSYTEGNLNLNGLSENQVIDNHCFTSRDRTSISPEVEHALCILDQAISIFHGKGIHAENDSRTSPVVKNFPVSERLAKSSLSYDDATEIGNELNLRNISHCNPPPTESHRENITCLVGEDGDDDRILSRQEDGILDLGNSHVVESTGHFYEKLPSRSSVSLMQPAMVGRGIKVCDDESMTTNGFLSSGVHFSDNGTKVRKWRKLCCFTSS</sequence>
<comment type="caution">
    <text evidence="2">The sequence shown here is derived from an EMBL/GenBank/DDBJ whole genome shotgun (WGS) entry which is preliminary data.</text>
</comment>
<reference evidence="2 3" key="1">
    <citation type="journal article" date="2020" name="Nat. Food">
        <title>A phased Vanilla planifolia genome enables genetic improvement of flavour and production.</title>
        <authorList>
            <person name="Hasing T."/>
            <person name="Tang H."/>
            <person name="Brym M."/>
            <person name="Khazi F."/>
            <person name="Huang T."/>
            <person name="Chambers A.H."/>
        </authorList>
    </citation>
    <scope>NUCLEOTIDE SEQUENCE [LARGE SCALE GENOMIC DNA]</scope>
    <source>
        <tissue evidence="2">Leaf</tissue>
    </source>
</reference>
<evidence type="ECO:0000313" key="3">
    <source>
        <dbReference type="Proteomes" id="UP000639772"/>
    </source>
</evidence>
<name>A0A835RLT6_VANPL</name>
<gene>
    <name evidence="2" type="ORF">HPP92_005505</name>
</gene>
<dbReference type="Proteomes" id="UP000639772">
    <property type="component" value="Unassembled WGS sequence"/>
</dbReference>